<accession>A0A0B6YXU0</accession>
<feature type="non-terminal residue" evidence="1">
    <location>
        <position position="1"/>
    </location>
</feature>
<feature type="non-terminal residue" evidence="1">
    <location>
        <position position="108"/>
    </location>
</feature>
<gene>
    <name evidence="1" type="primary">ORF39565</name>
</gene>
<dbReference type="EMBL" id="HACG01013636">
    <property type="protein sequence ID" value="CEK60501.1"/>
    <property type="molecule type" value="Transcribed_RNA"/>
</dbReference>
<organism evidence="1">
    <name type="scientific">Arion vulgaris</name>
    <dbReference type="NCBI Taxonomy" id="1028688"/>
    <lineage>
        <taxon>Eukaryota</taxon>
        <taxon>Metazoa</taxon>
        <taxon>Spiralia</taxon>
        <taxon>Lophotrochozoa</taxon>
        <taxon>Mollusca</taxon>
        <taxon>Gastropoda</taxon>
        <taxon>Heterobranchia</taxon>
        <taxon>Euthyneura</taxon>
        <taxon>Panpulmonata</taxon>
        <taxon>Eupulmonata</taxon>
        <taxon>Stylommatophora</taxon>
        <taxon>Helicina</taxon>
        <taxon>Arionoidea</taxon>
        <taxon>Arionidae</taxon>
        <taxon>Arion</taxon>
    </lineage>
</organism>
<proteinExistence type="predicted"/>
<evidence type="ECO:0000313" key="1">
    <source>
        <dbReference type="EMBL" id="CEK60501.1"/>
    </source>
</evidence>
<protein>
    <submittedName>
        <fullName evidence="1">Uncharacterized protein</fullName>
    </submittedName>
</protein>
<name>A0A0B6YXU0_9EUPU</name>
<sequence>NRHSMLSLDKKSPQRLQSKYKDIIFRDGYQEFRKDLMLANVLPKSLPQNKSIITPENVKNLRRFLSRLYLIDYVNEDIDEVVYELKYLFIDCGLESNMACKEIDSLNV</sequence>
<dbReference type="AlphaFoldDB" id="A0A0B6YXU0"/>
<reference evidence="1" key="1">
    <citation type="submission" date="2014-12" db="EMBL/GenBank/DDBJ databases">
        <title>Insight into the proteome of Arion vulgaris.</title>
        <authorList>
            <person name="Aradska J."/>
            <person name="Bulat T."/>
            <person name="Smidak R."/>
            <person name="Sarate P."/>
            <person name="Gangsoo J."/>
            <person name="Sialana F."/>
            <person name="Bilban M."/>
            <person name="Lubec G."/>
        </authorList>
    </citation>
    <scope>NUCLEOTIDE SEQUENCE</scope>
    <source>
        <tissue evidence="1">Skin</tissue>
    </source>
</reference>